<dbReference type="Proteomes" id="UP001595648">
    <property type="component" value="Unassembled WGS sequence"/>
</dbReference>
<organism evidence="2 3">
    <name type="scientific">Mesorhizobium cantuariense</name>
    <dbReference type="NCBI Taxonomy" id="1300275"/>
    <lineage>
        <taxon>Bacteria</taxon>
        <taxon>Pseudomonadati</taxon>
        <taxon>Pseudomonadota</taxon>
        <taxon>Alphaproteobacteria</taxon>
        <taxon>Hyphomicrobiales</taxon>
        <taxon>Phyllobacteriaceae</taxon>
        <taxon>Mesorhizobium</taxon>
    </lineage>
</organism>
<dbReference type="EMBL" id="JBHRVD010000001">
    <property type="protein sequence ID" value="MFC3322093.1"/>
    <property type="molecule type" value="Genomic_DNA"/>
</dbReference>
<feature type="domain" description="Polysaccharide pyruvyl transferase" evidence="1">
    <location>
        <begin position="67"/>
        <end position="309"/>
    </location>
</feature>
<accession>A0ABV7MKK0</accession>
<keyword evidence="2" id="KW-0808">Transferase</keyword>
<evidence type="ECO:0000313" key="2">
    <source>
        <dbReference type="EMBL" id="MFC3322093.1"/>
    </source>
</evidence>
<keyword evidence="3" id="KW-1185">Reference proteome</keyword>
<dbReference type="GO" id="GO:0016740">
    <property type="term" value="F:transferase activity"/>
    <property type="evidence" value="ECO:0007669"/>
    <property type="project" value="UniProtKB-KW"/>
</dbReference>
<protein>
    <submittedName>
        <fullName evidence="2">Polysaccharide pyruvyl transferase family protein</fullName>
    </submittedName>
</protein>
<name>A0ABV7MKK0_9HYPH</name>
<reference evidence="3" key="1">
    <citation type="journal article" date="2019" name="Int. J. Syst. Evol. Microbiol.">
        <title>The Global Catalogue of Microorganisms (GCM) 10K type strain sequencing project: providing services to taxonomists for standard genome sequencing and annotation.</title>
        <authorList>
            <consortium name="The Broad Institute Genomics Platform"/>
            <consortium name="The Broad Institute Genome Sequencing Center for Infectious Disease"/>
            <person name="Wu L."/>
            <person name="Ma J."/>
        </authorList>
    </citation>
    <scope>NUCLEOTIDE SEQUENCE [LARGE SCALE GENOMIC DNA]</scope>
    <source>
        <strain evidence="3">ICMP 19515</strain>
    </source>
</reference>
<proteinExistence type="predicted"/>
<comment type="caution">
    <text evidence="2">The sequence shown here is derived from an EMBL/GenBank/DDBJ whole genome shotgun (WGS) entry which is preliminary data.</text>
</comment>
<dbReference type="InterPro" id="IPR007345">
    <property type="entry name" value="Polysacch_pyruvyl_Trfase"/>
</dbReference>
<gene>
    <name evidence="2" type="ORF">ACFOJ9_09910</name>
</gene>
<sequence>MRILFLGAPIASHPEPQIAFEKKFEVIGRNTGNLLIGQSLFEELRFEEFGQGLSYSPQEANERFDIIAIAAANFIYKDFDLSYLADFIEPTKLPCVVAGLGAQAPAIGDKVTDIPEGSKRFLRIISERSKTVGVRGHFTAEVMNDFGIKNVREVGCPSLFRKLRRSLEIKKLRRGDGLRVAVNGSRNVFLHSADPEAARRVEADLLKLSVHKQYPYVLQNEEPEMKMLLARDGRENDLEVAQAVLAQMGMDMDPSLYVKHIKENAKMFFDLAEWDAYISKFDYSVGTRFHGNLIALTNGVPATIISHDSRTTEMAELMSIPHVPVGKVRQLDVHYLVRASDYDGFQRKYTVLYDRFAQFLSENGISHRLEQHHGDGAVSPLSDVVTRAASFLRLRFGKS</sequence>
<evidence type="ECO:0000259" key="1">
    <source>
        <dbReference type="Pfam" id="PF04230"/>
    </source>
</evidence>
<dbReference type="Pfam" id="PF04230">
    <property type="entry name" value="PS_pyruv_trans"/>
    <property type="match status" value="1"/>
</dbReference>
<dbReference type="RefSeq" id="WP_378978706.1">
    <property type="nucleotide sequence ID" value="NZ_JBHRVD010000001.1"/>
</dbReference>
<evidence type="ECO:0000313" key="3">
    <source>
        <dbReference type="Proteomes" id="UP001595648"/>
    </source>
</evidence>